<evidence type="ECO:0000256" key="4">
    <source>
        <dbReference type="SAM" id="MobiDB-lite"/>
    </source>
</evidence>
<evidence type="ECO:0000256" key="3">
    <source>
        <dbReference type="SAM" id="Coils"/>
    </source>
</evidence>
<dbReference type="GO" id="GO:0070507">
    <property type="term" value="P:regulation of microtubule cytoskeleton organization"/>
    <property type="evidence" value="ECO:0007669"/>
    <property type="project" value="TreeGrafter"/>
</dbReference>
<comment type="caution">
    <text evidence="5">The sequence shown here is derived from an EMBL/GenBank/DDBJ whole genome shotgun (WGS) entry which is preliminary data.</text>
</comment>
<feature type="compositionally biased region" description="Acidic residues" evidence="4">
    <location>
        <begin position="156"/>
        <end position="167"/>
    </location>
</feature>
<comment type="similarity">
    <text evidence="1">Belongs to the BicD family.</text>
</comment>
<protein>
    <submittedName>
        <fullName evidence="5">Uncharacterized protein</fullName>
    </submittedName>
</protein>
<gene>
    <name evidence="5" type="ORF">QTP70_025805</name>
</gene>
<accession>A0AAE0R3W3</accession>
<dbReference type="GO" id="GO:0008093">
    <property type="term" value="F:cytoskeletal anchor activity"/>
    <property type="evidence" value="ECO:0007669"/>
    <property type="project" value="InterPro"/>
</dbReference>
<evidence type="ECO:0000313" key="5">
    <source>
        <dbReference type="EMBL" id="KAK3540095.1"/>
    </source>
</evidence>
<dbReference type="GO" id="GO:0005829">
    <property type="term" value="C:cytosol"/>
    <property type="evidence" value="ECO:0007669"/>
    <property type="project" value="TreeGrafter"/>
</dbReference>
<dbReference type="GO" id="GO:0005794">
    <property type="term" value="C:Golgi apparatus"/>
    <property type="evidence" value="ECO:0007669"/>
    <property type="project" value="TreeGrafter"/>
</dbReference>
<reference evidence="5" key="1">
    <citation type="submission" date="2023-06" db="EMBL/GenBank/DDBJ databases">
        <title>Male Hemibagrus guttatus genome.</title>
        <authorList>
            <person name="Bian C."/>
        </authorList>
    </citation>
    <scope>NUCLEOTIDE SEQUENCE</scope>
    <source>
        <strain evidence="5">Male_cb2023</strain>
        <tissue evidence="5">Muscle</tissue>
    </source>
</reference>
<feature type="coiled-coil region" evidence="3">
    <location>
        <begin position="4"/>
        <end position="66"/>
    </location>
</feature>
<dbReference type="AlphaFoldDB" id="A0AAE0R3W3"/>
<dbReference type="InterPro" id="IPR018477">
    <property type="entry name" value="BICD"/>
</dbReference>
<organism evidence="5 6">
    <name type="scientific">Hemibagrus guttatus</name>
    <dbReference type="NCBI Taxonomy" id="175788"/>
    <lineage>
        <taxon>Eukaryota</taxon>
        <taxon>Metazoa</taxon>
        <taxon>Chordata</taxon>
        <taxon>Craniata</taxon>
        <taxon>Vertebrata</taxon>
        <taxon>Euteleostomi</taxon>
        <taxon>Actinopterygii</taxon>
        <taxon>Neopterygii</taxon>
        <taxon>Teleostei</taxon>
        <taxon>Ostariophysi</taxon>
        <taxon>Siluriformes</taxon>
        <taxon>Bagridae</taxon>
        <taxon>Hemibagrus</taxon>
    </lineage>
</organism>
<keyword evidence="2 3" id="KW-0175">Coiled coil</keyword>
<feature type="compositionally biased region" description="Basic and acidic residues" evidence="4">
    <location>
        <begin position="168"/>
        <end position="182"/>
    </location>
</feature>
<dbReference type="Proteomes" id="UP001274896">
    <property type="component" value="Unassembled WGS sequence"/>
</dbReference>
<dbReference type="EMBL" id="JAUCMX010000007">
    <property type="protein sequence ID" value="KAK3540095.1"/>
    <property type="molecule type" value="Genomic_DNA"/>
</dbReference>
<name>A0AAE0R3W3_9TELE</name>
<evidence type="ECO:0000313" key="6">
    <source>
        <dbReference type="Proteomes" id="UP001274896"/>
    </source>
</evidence>
<dbReference type="Pfam" id="PF09730">
    <property type="entry name" value="BicD"/>
    <property type="match status" value="1"/>
</dbReference>
<dbReference type="PANTHER" id="PTHR31233">
    <property type="entry name" value="BICAUDAL D FAMILY MEMBER"/>
    <property type="match status" value="1"/>
</dbReference>
<dbReference type="GO" id="GO:0072393">
    <property type="term" value="P:microtubule anchoring at microtubule organizing center"/>
    <property type="evidence" value="ECO:0007669"/>
    <property type="project" value="TreeGrafter"/>
</dbReference>
<keyword evidence="6" id="KW-1185">Reference proteome</keyword>
<dbReference type="GO" id="GO:0070840">
    <property type="term" value="F:dynein complex binding"/>
    <property type="evidence" value="ECO:0007669"/>
    <property type="project" value="InterPro"/>
</dbReference>
<dbReference type="GO" id="GO:0034452">
    <property type="term" value="F:dynactin binding"/>
    <property type="evidence" value="ECO:0007669"/>
    <property type="project" value="TreeGrafter"/>
</dbReference>
<proteinExistence type="inferred from homology"/>
<sequence length="229" mass="26727">MMSTEEMLAEIARLSSELNETTREKIQAAEYGLVVLEENQALKQQYDELESEYDSVRQELDQLREISEVLIVEEKAIDFICTCKNAFGQAHSNQRKVAADGESREESLLQESACKEAYYEQRVQELQAELRQTRNALNNAQSDNERLSTITQELRELEETDEEEMEGWQERDREGGELESRSKEKCVKWMDRRRVMGDGASHRARGKERERESTRERWGKGFMALLSYV</sequence>
<feature type="region of interest" description="Disordered" evidence="4">
    <location>
        <begin position="156"/>
        <end position="182"/>
    </location>
</feature>
<feature type="region of interest" description="Disordered" evidence="4">
    <location>
        <begin position="197"/>
        <end position="216"/>
    </location>
</feature>
<dbReference type="PANTHER" id="PTHR31233:SF7">
    <property type="entry name" value="PROTEIN BICAUDAL D HOMOLOG 2"/>
    <property type="match status" value="1"/>
</dbReference>
<feature type="compositionally biased region" description="Basic and acidic residues" evidence="4">
    <location>
        <begin position="207"/>
        <end position="216"/>
    </location>
</feature>
<evidence type="ECO:0000256" key="1">
    <source>
        <dbReference type="ARBA" id="ARBA00010061"/>
    </source>
</evidence>
<evidence type="ECO:0000256" key="2">
    <source>
        <dbReference type="ARBA" id="ARBA00023054"/>
    </source>
</evidence>